<proteinExistence type="predicted"/>
<evidence type="ECO:0000256" key="6">
    <source>
        <dbReference type="SAM" id="MobiDB-lite"/>
    </source>
</evidence>
<comment type="subcellular location">
    <subcellularLocation>
        <location evidence="1">Cell membrane</location>
        <topology evidence="1">Multi-pass membrane protein</topology>
    </subcellularLocation>
</comment>
<feature type="region of interest" description="Disordered" evidence="6">
    <location>
        <begin position="41"/>
        <end position="81"/>
    </location>
</feature>
<feature type="domain" description="MotA/TolQ/ExbB proton channel" evidence="7">
    <location>
        <begin position="1"/>
        <end position="32"/>
    </location>
</feature>
<comment type="caution">
    <text evidence="8">The sequence shown here is derived from an EMBL/GenBank/DDBJ whole genome shotgun (WGS) entry which is preliminary data.</text>
</comment>
<feature type="non-terminal residue" evidence="8">
    <location>
        <position position="1"/>
    </location>
</feature>
<name>T1AQG7_9ZZZZ</name>
<keyword evidence="3" id="KW-0812">Transmembrane</keyword>
<evidence type="ECO:0000259" key="7">
    <source>
        <dbReference type="Pfam" id="PF01618"/>
    </source>
</evidence>
<reference evidence="8" key="2">
    <citation type="journal article" date="2014" name="ISME J.">
        <title>Microbial stratification in low pH oxic and suboxic macroscopic growths along an acid mine drainage.</title>
        <authorList>
            <person name="Mendez-Garcia C."/>
            <person name="Mesa V."/>
            <person name="Sprenger R.R."/>
            <person name="Richter M."/>
            <person name="Diez M.S."/>
            <person name="Solano J."/>
            <person name="Bargiela R."/>
            <person name="Golyshina O.V."/>
            <person name="Manteca A."/>
            <person name="Ramos J.L."/>
            <person name="Gallego J.R."/>
            <person name="Llorente I."/>
            <person name="Martins Dos Santos V.A."/>
            <person name="Jensen O.N."/>
            <person name="Pelaez A.I."/>
            <person name="Sanchez J."/>
            <person name="Ferrer M."/>
        </authorList>
    </citation>
    <scope>NUCLEOTIDE SEQUENCE</scope>
</reference>
<dbReference type="EMBL" id="AUZY01005280">
    <property type="protein sequence ID" value="EQD59582.1"/>
    <property type="molecule type" value="Genomic_DNA"/>
</dbReference>
<dbReference type="GO" id="GO:0005886">
    <property type="term" value="C:plasma membrane"/>
    <property type="evidence" value="ECO:0007669"/>
    <property type="project" value="UniProtKB-SubCell"/>
</dbReference>
<keyword evidence="4" id="KW-1133">Transmembrane helix</keyword>
<evidence type="ECO:0000256" key="1">
    <source>
        <dbReference type="ARBA" id="ARBA00004651"/>
    </source>
</evidence>
<keyword evidence="2" id="KW-1003">Cell membrane</keyword>
<dbReference type="InterPro" id="IPR002898">
    <property type="entry name" value="MotA_ExbB_proton_chnl"/>
</dbReference>
<protein>
    <submittedName>
        <fullName evidence="8">Biopolymer transport ExbB protein</fullName>
    </submittedName>
</protein>
<reference evidence="8" key="1">
    <citation type="submission" date="2013-08" db="EMBL/GenBank/DDBJ databases">
        <authorList>
            <person name="Mendez C."/>
            <person name="Richter M."/>
            <person name="Ferrer M."/>
            <person name="Sanchez J."/>
        </authorList>
    </citation>
    <scope>NUCLEOTIDE SEQUENCE</scope>
</reference>
<evidence type="ECO:0000256" key="5">
    <source>
        <dbReference type="ARBA" id="ARBA00023136"/>
    </source>
</evidence>
<evidence type="ECO:0000256" key="2">
    <source>
        <dbReference type="ARBA" id="ARBA00022475"/>
    </source>
</evidence>
<feature type="compositionally biased region" description="Low complexity" evidence="6">
    <location>
        <begin position="53"/>
        <end position="65"/>
    </location>
</feature>
<organism evidence="8">
    <name type="scientific">mine drainage metagenome</name>
    <dbReference type="NCBI Taxonomy" id="410659"/>
    <lineage>
        <taxon>unclassified sequences</taxon>
        <taxon>metagenomes</taxon>
        <taxon>ecological metagenomes</taxon>
    </lineage>
</organism>
<gene>
    <name evidence="8" type="ORF">B1B_08154</name>
</gene>
<evidence type="ECO:0000256" key="3">
    <source>
        <dbReference type="ARBA" id="ARBA00022692"/>
    </source>
</evidence>
<sequence length="81" mass="8544">ICTATGLVVAIPAYVFHRYFRSRIDGYAVSMEQEAARLLDELDSPGAPPAVTPSPTAAASATHAPARPDARPRAMPAPAER</sequence>
<evidence type="ECO:0000256" key="4">
    <source>
        <dbReference type="ARBA" id="ARBA00022989"/>
    </source>
</evidence>
<accession>T1AQG7</accession>
<dbReference type="Pfam" id="PF01618">
    <property type="entry name" value="MotA_ExbB"/>
    <property type="match status" value="1"/>
</dbReference>
<keyword evidence="5" id="KW-0472">Membrane</keyword>
<evidence type="ECO:0000313" key="8">
    <source>
        <dbReference type="EMBL" id="EQD59582.1"/>
    </source>
</evidence>
<dbReference type="AlphaFoldDB" id="T1AQG7"/>